<comment type="caution">
    <text evidence="3">The sequence shown here is derived from an EMBL/GenBank/DDBJ whole genome shotgun (WGS) entry which is preliminary data.</text>
</comment>
<dbReference type="RefSeq" id="WP_408181841.1">
    <property type="nucleotide sequence ID" value="NZ_JAQQEZ010000056.1"/>
</dbReference>
<evidence type="ECO:0000256" key="1">
    <source>
        <dbReference type="SAM" id="MobiDB-lite"/>
    </source>
</evidence>
<feature type="signal peptide" evidence="2">
    <location>
        <begin position="1"/>
        <end position="20"/>
    </location>
</feature>
<evidence type="ECO:0000256" key="2">
    <source>
        <dbReference type="SAM" id="SignalP"/>
    </source>
</evidence>
<dbReference type="EMBL" id="JAQQEZ010000056">
    <property type="protein sequence ID" value="MFM0007261.1"/>
    <property type="molecule type" value="Genomic_DNA"/>
</dbReference>
<organism evidence="3 4">
    <name type="scientific">Paraburkholderia dipogonis</name>
    <dbReference type="NCBI Taxonomy" id="1211383"/>
    <lineage>
        <taxon>Bacteria</taxon>
        <taxon>Pseudomonadati</taxon>
        <taxon>Pseudomonadota</taxon>
        <taxon>Betaproteobacteria</taxon>
        <taxon>Burkholderiales</taxon>
        <taxon>Burkholderiaceae</taxon>
        <taxon>Paraburkholderia</taxon>
    </lineage>
</organism>
<sequence>MKTKSIVVCCLCLISTVAFARGSGFGGGHSSYHSSSSGEHYVSGYTRSNGTYVSGHHQTNPNGTKYDNWSSKGNVNPYTGKEGTVDPSK</sequence>
<name>A0ABW9B5I8_9BURK</name>
<proteinExistence type="predicted"/>
<gene>
    <name evidence="3" type="ORF">PQR57_40700</name>
</gene>
<reference evidence="3 4" key="1">
    <citation type="journal article" date="2024" name="Chem. Sci.">
        <title>Discovery of megapolipeptins by genome mining of a Burkholderiales bacteria collection.</title>
        <authorList>
            <person name="Paulo B.S."/>
            <person name="Recchia M.J.J."/>
            <person name="Lee S."/>
            <person name="Fergusson C.H."/>
            <person name="Romanowski S.B."/>
            <person name="Hernandez A."/>
            <person name="Krull N."/>
            <person name="Liu D.Y."/>
            <person name="Cavanagh H."/>
            <person name="Bos A."/>
            <person name="Gray C.A."/>
            <person name="Murphy B.T."/>
            <person name="Linington R.G."/>
            <person name="Eustaquio A.S."/>
        </authorList>
    </citation>
    <scope>NUCLEOTIDE SEQUENCE [LARGE SCALE GENOMIC DNA]</scope>
    <source>
        <strain evidence="3 4">RL17-350-BIC-A</strain>
    </source>
</reference>
<keyword evidence="4" id="KW-1185">Reference proteome</keyword>
<protein>
    <submittedName>
        <fullName evidence="3">Uncharacterized protein</fullName>
    </submittedName>
</protein>
<accession>A0ABW9B5I8</accession>
<dbReference type="Proteomes" id="UP001629230">
    <property type="component" value="Unassembled WGS sequence"/>
</dbReference>
<keyword evidence="2" id="KW-0732">Signal</keyword>
<evidence type="ECO:0000313" key="4">
    <source>
        <dbReference type="Proteomes" id="UP001629230"/>
    </source>
</evidence>
<evidence type="ECO:0000313" key="3">
    <source>
        <dbReference type="EMBL" id="MFM0007261.1"/>
    </source>
</evidence>
<feature type="chain" id="PRO_5047110651" evidence="2">
    <location>
        <begin position="21"/>
        <end position="89"/>
    </location>
</feature>
<feature type="region of interest" description="Disordered" evidence="1">
    <location>
        <begin position="49"/>
        <end position="89"/>
    </location>
</feature>
<feature type="compositionally biased region" description="Polar residues" evidence="1">
    <location>
        <begin position="49"/>
        <end position="77"/>
    </location>
</feature>